<protein>
    <submittedName>
        <fullName evidence="3">Uncharacterized protein</fullName>
    </submittedName>
</protein>
<feature type="region of interest" description="Disordered" evidence="1">
    <location>
        <begin position="59"/>
        <end position="103"/>
    </location>
</feature>
<sequence length="205" mass="22040">MSSTTSSAPPPPPSHHPPPPTTTDGDGRTNIVGIVLGVAGLFIVCIIVYTTWRLKRRRSAGAADDPSFGDPQKHGTVLDRAHPAARITPFGSPEGETPRFKHTPGADMRIAVRRPDGAWQFSDPRTPFAPIGVSELDVLPSPSPSSFSSTATATIPPVRGPHKKELEAKPARKACERDYDPDLNPPPPAYGYGYEYGGYINHDKI</sequence>
<feature type="region of interest" description="Disordered" evidence="1">
    <location>
        <begin position="1"/>
        <end position="27"/>
    </location>
</feature>
<gene>
    <name evidence="3" type="ORF">BDZ94DRAFT_790607</name>
</gene>
<feature type="compositionally biased region" description="Basic and acidic residues" evidence="1">
    <location>
        <begin position="163"/>
        <end position="180"/>
    </location>
</feature>
<dbReference type="AlphaFoldDB" id="A0A9P5Y1U0"/>
<feature type="transmembrane region" description="Helical" evidence="2">
    <location>
        <begin position="31"/>
        <end position="52"/>
    </location>
</feature>
<keyword evidence="2" id="KW-1133">Transmembrane helix</keyword>
<dbReference type="EMBL" id="MU150278">
    <property type="protein sequence ID" value="KAF9461852.1"/>
    <property type="molecule type" value="Genomic_DNA"/>
</dbReference>
<organism evidence="3 4">
    <name type="scientific">Collybia nuda</name>
    <dbReference type="NCBI Taxonomy" id="64659"/>
    <lineage>
        <taxon>Eukaryota</taxon>
        <taxon>Fungi</taxon>
        <taxon>Dikarya</taxon>
        <taxon>Basidiomycota</taxon>
        <taxon>Agaricomycotina</taxon>
        <taxon>Agaricomycetes</taxon>
        <taxon>Agaricomycetidae</taxon>
        <taxon>Agaricales</taxon>
        <taxon>Tricholomatineae</taxon>
        <taxon>Clitocybaceae</taxon>
        <taxon>Collybia</taxon>
    </lineage>
</organism>
<evidence type="ECO:0000256" key="1">
    <source>
        <dbReference type="SAM" id="MobiDB-lite"/>
    </source>
</evidence>
<feature type="region of interest" description="Disordered" evidence="1">
    <location>
        <begin position="142"/>
        <end position="187"/>
    </location>
</feature>
<comment type="caution">
    <text evidence="3">The sequence shown here is derived from an EMBL/GenBank/DDBJ whole genome shotgun (WGS) entry which is preliminary data.</text>
</comment>
<accession>A0A9P5Y1U0</accession>
<proteinExistence type="predicted"/>
<keyword evidence="2" id="KW-0472">Membrane</keyword>
<evidence type="ECO:0000256" key="2">
    <source>
        <dbReference type="SAM" id="Phobius"/>
    </source>
</evidence>
<feature type="compositionally biased region" description="Low complexity" evidence="1">
    <location>
        <begin position="144"/>
        <end position="157"/>
    </location>
</feature>
<dbReference type="Proteomes" id="UP000807353">
    <property type="component" value="Unassembled WGS sequence"/>
</dbReference>
<feature type="compositionally biased region" description="Pro residues" evidence="1">
    <location>
        <begin position="8"/>
        <end position="21"/>
    </location>
</feature>
<evidence type="ECO:0000313" key="4">
    <source>
        <dbReference type="Proteomes" id="UP000807353"/>
    </source>
</evidence>
<reference evidence="3" key="1">
    <citation type="submission" date="2020-11" db="EMBL/GenBank/DDBJ databases">
        <authorList>
            <consortium name="DOE Joint Genome Institute"/>
            <person name="Ahrendt S."/>
            <person name="Riley R."/>
            <person name="Andreopoulos W."/>
            <person name="Labutti K."/>
            <person name="Pangilinan J."/>
            <person name="Ruiz-Duenas F.J."/>
            <person name="Barrasa J.M."/>
            <person name="Sanchez-Garcia M."/>
            <person name="Camarero S."/>
            <person name="Miyauchi S."/>
            <person name="Serrano A."/>
            <person name="Linde D."/>
            <person name="Babiker R."/>
            <person name="Drula E."/>
            <person name="Ayuso-Fernandez I."/>
            <person name="Pacheco R."/>
            <person name="Padilla G."/>
            <person name="Ferreira P."/>
            <person name="Barriuso J."/>
            <person name="Kellner H."/>
            <person name="Castanera R."/>
            <person name="Alfaro M."/>
            <person name="Ramirez L."/>
            <person name="Pisabarro A.G."/>
            <person name="Kuo A."/>
            <person name="Tritt A."/>
            <person name="Lipzen A."/>
            <person name="He G."/>
            <person name="Yan M."/>
            <person name="Ng V."/>
            <person name="Cullen D."/>
            <person name="Martin F."/>
            <person name="Rosso M.-N."/>
            <person name="Henrissat B."/>
            <person name="Hibbett D."/>
            <person name="Martinez A.T."/>
            <person name="Grigoriev I.V."/>
        </authorList>
    </citation>
    <scope>NUCLEOTIDE SEQUENCE</scope>
    <source>
        <strain evidence="3">CBS 247.69</strain>
    </source>
</reference>
<evidence type="ECO:0000313" key="3">
    <source>
        <dbReference type="EMBL" id="KAF9461852.1"/>
    </source>
</evidence>
<keyword evidence="4" id="KW-1185">Reference proteome</keyword>
<name>A0A9P5Y1U0_9AGAR</name>
<keyword evidence="2" id="KW-0812">Transmembrane</keyword>
<feature type="compositionally biased region" description="Basic and acidic residues" evidence="1">
    <location>
        <begin position="71"/>
        <end position="82"/>
    </location>
</feature>
<dbReference type="OrthoDB" id="2848852at2759"/>